<organism evidence="1">
    <name type="scientific">Candidatus Nitrotoga fabula</name>
    <dbReference type="NCBI Taxonomy" id="2182327"/>
    <lineage>
        <taxon>Bacteria</taxon>
        <taxon>Pseudomonadati</taxon>
        <taxon>Pseudomonadota</taxon>
        <taxon>Betaproteobacteria</taxon>
        <taxon>Nitrosomonadales</taxon>
        <taxon>Gallionellaceae</taxon>
        <taxon>Candidatus Nitrotoga</taxon>
    </lineage>
</organism>
<reference evidence="1" key="1">
    <citation type="submission" date="2018-05" db="EMBL/GenBank/DDBJ databases">
        <authorList>
            <person name="Lanie J.A."/>
            <person name="Ng W.-L."/>
            <person name="Kazmierczak K.M."/>
            <person name="Andrzejewski T.M."/>
            <person name="Davidsen T.M."/>
            <person name="Wayne K.J."/>
            <person name="Tettelin H."/>
            <person name="Glass J.I."/>
            <person name="Rusch D."/>
            <person name="Podicherti R."/>
            <person name="Tsui H.-C.T."/>
            <person name="Winkler M.E."/>
        </authorList>
    </citation>
    <scope>NUCLEOTIDE SEQUENCE</scope>
    <source>
        <strain evidence="1">KNB</strain>
    </source>
</reference>
<evidence type="ECO:0000313" key="1">
    <source>
        <dbReference type="EMBL" id="SPS05312.1"/>
    </source>
</evidence>
<dbReference type="Gene3D" id="2.60.120.1140">
    <property type="entry name" value="Protein of unknown function DUF192"/>
    <property type="match status" value="1"/>
</dbReference>
<gene>
    <name evidence="1" type="ORF">NITFAB_0902</name>
</gene>
<dbReference type="AlphaFoldDB" id="A0A2X0R5V2"/>
<evidence type="ECO:0008006" key="2">
    <source>
        <dbReference type="Google" id="ProtNLM"/>
    </source>
</evidence>
<accession>A0A2X0R5V2</accession>
<dbReference type="InterPro" id="IPR038695">
    <property type="entry name" value="Saro_0823-like_sf"/>
</dbReference>
<dbReference type="Pfam" id="PF02643">
    <property type="entry name" value="DUF192"/>
    <property type="match status" value="1"/>
</dbReference>
<dbReference type="PANTHER" id="PTHR37953">
    <property type="entry name" value="UPF0127 PROTEIN MJ1496"/>
    <property type="match status" value="1"/>
</dbReference>
<dbReference type="InterPro" id="IPR003795">
    <property type="entry name" value="DUF192"/>
</dbReference>
<sequence>MGFIFSILLFSLISMQPAWGENILLKIGEHTIDAEVADTPPTLQQGLMYRKSLCADCGMLFVFGKAGRLNFWMKNTLLPLSIAFIAADGSIINTDEMQPNTLNIHSSRKAALYALEMNGGWFTLKGIQPGEKVQGLPPPSMAMKP</sequence>
<dbReference type="PANTHER" id="PTHR37953:SF1">
    <property type="entry name" value="UPF0127 PROTEIN MJ1496"/>
    <property type="match status" value="1"/>
</dbReference>
<dbReference type="EMBL" id="LS423452">
    <property type="protein sequence ID" value="SPS05312.1"/>
    <property type="molecule type" value="Genomic_DNA"/>
</dbReference>
<protein>
    <recommendedName>
        <fullName evidence="2">DUF192 domain-containing protein</fullName>
    </recommendedName>
</protein>
<name>A0A2X0R5V2_9PROT</name>
<proteinExistence type="predicted"/>